<proteinExistence type="predicted"/>
<dbReference type="Pfam" id="PF08241">
    <property type="entry name" value="Methyltransf_11"/>
    <property type="match status" value="1"/>
</dbReference>
<dbReference type="Proteomes" id="UP001366166">
    <property type="component" value="Chromosome"/>
</dbReference>
<dbReference type="GO" id="GO:0008757">
    <property type="term" value="F:S-adenosylmethionine-dependent methyltransferase activity"/>
    <property type="evidence" value="ECO:0007669"/>
    <property type="project" value="InterPro"/>
</dbReference>
<organism evidence="2 3">
    <name type="scientific">Desulfoferula mesophila</name>
    <dbReference type="NCBI Taxonomy" id="3058419"/>
    <lineage>
        <taxon>Bacteria</taxon>
        <taxon>Pseudomonadati</taxon>
        <taxon>Thermodesulfobacteriota</taxon>
        <taxon>Desulfarculia</taxon>
        <taxon>Desulfarculales</taxon>
        <taxon>Desulfarculaceae</taxon>
        <taxon>Desulfoferula</taxon>
    </lineage>
</organism>
<dbReference type="InterPro" id="IPR013216">
    <property type="entry name" value="Methyltransf_11"/>
</dbReference>
<name>A0AAU9EV22_9BACT</name>
<dbReference type="AlphaFoldDB" id="A0AAU9EV22"/>
<dbReference type="SUPFAM" id="SSF53335">
    <property type="entry name" value="S-adenosyl-L-methionine-dependent methyltransferases"/>
    <property type="match status" value="1"/>
</dbReference>
<accession>A0AAU9EV22</accession>
<dbReference type="Gene3D" id="3.40.50.150">
    <property type="entry name" value="Vaccinia Virus protein VP39"/>
    <property type="match status" value="1"/>
</dbReference>
<evidence type="ECO:0000259" key="1">
    <source>
        <dbReference type="Pfam" id="PF08241"/>
    </source>
</evidence>
<feature type="domain" description="Methyltransferase type 11" evidence="1">
    <location>
        <begin position="39"/>
        <end position="129"/>
    </location>
</feature>
<dbReference type="KEGG" id="dmp:FAK_14420"/>
<evidence type="ECO:0000313" key="3">
    <source>
        <dbReference type="Proteomes" id="UP001366166"/>
    </source>
</evidence>
<gene>
    <name evidence="2" type="ORF">FAK_14420</name>
</gene>
<reference evidence="3" key="1">
    <citation type="journal article" date="2023" name="Arch. Microbiol.">
        <title>Desulfoferula mesophilus gen. nov. sp. nov., a mesophilic sulfate-reducing bacterium isolated from a brackish lake sediment.</title>
        <authorList>
            <person name="Watanabe T."/>
            <person name="Yabe T."/>
            <person name="Tsuji J.M."/>
            <person name="Fukui M."/>
        </authorList>
    </citation>
    <scope>NUCLEOTIDE SEQUENCE [LARGE SCALE GENOMIC DNA]</scope>
    <source>
        <strain evidence="3">12FAK</strain>
    </source>
</reference>
<protein>
    <recommendedName>
        <fullName evidence="1">Methyltransferase type 11 domain-containing protein</fullName>
    </recommendedName>
</protein>
<evidence type="ECO:0000313" key="2">
    <source>
        <dbReference type="EMBL" id="BEQ14376.1"/>
    </source>
</evidence>
<dbReference type="EMBL" id="AP028679">
    <property type="protein sequence ID" value="BEQ14376.1"/>
    <property type="molecule type" value="Genomic_DNA"/>
</dbReference>
<dbReference type="InterPro" id="IPR029063">
    <property type="entry name" value="SAM-dependent_MTases_sf"/>
</dbReference>
<dbReference type="CDD" id="cd02440">
    <property type="entry name" value="AdoMet_MTases"/>
    <property type="match status" value="1"/>
</dbReference>
<keyword evidence="3" id="KW-1185">Reference proteome</keyword>
<sequence length="264" mass="28791">MSGEQAGWALELYQRSVLKQQKFAGIQSLLGDTAGKRCLDIGADNGVVSLLLRRGGGDWSSADLAPEAVASIRSLVGGRVERIDGGPTPFADREFDLVVVVDFLEHIPDDRGFAAELGRILKPGGRLIVNVPREPRWSLVWPLRHAIGLTDQWHGHLRPGYREDSLAALLKPWFEVTAARTYCKTFSELLDTALNFGYVIKKRGQGEGGSTAKGTVVTQADWQKGGAGAMKALYPAMRAWTALDGLLPFFKGYRLIVQATRGSD</sequence>
<dbReference type="RefSeq" id="WP_338606091.1">
    <property type="nucleotide sequence ID" value="NZ_AP028679.1"/>
</dbReference>